<reference evidence="1" key="1">
    <citation type="submission" date="2023-01" db="EMBL/GenBank/DDBJ databases">
        <title>Exophiala dermititidis isolated from Cystic Fibrosis Patient.</title>
        <authorList>
            <person name="Kurbessoian T."/>
            <person name="Crocker A."/>
            <person name="Murante D."/>
            <person name="Hogan D.A."/>
            <person name="Stajich J.E."/>
        </authorList>
    </citation>
    <scope>NUCLEOTIDE SEQUENCE</scope>
    <source>
        <strain evidence="1">Ex8</strain>
    </source>
</reference>
<name>A0AAN6EQT1_EXODE</name>
<dbReference type="EMBL" id="JAJGCB010000012">
    <property type="protein sequence ID" value="KAJ8989900.1"/>
    <property type="molecule type" value="Genomic_DNA"/>
</dbReference>
<dbReference type="Proteomes" id="UP001161757">
    <property type="component" value="Unassembled WGS sequence"/>
</dbReference>
<sequence length="99" mass="10861">MAASNISPSVFLTGTGDSQALSLSSALHVTKPRDKQVDGLACTNVPDLSQTRAELKLWMTMLRLELGIYRSSGDVIEHQILRWASCCSEKAVLPWLKDT</sequence>
<dbReference type="AlphaFoldDB" id="A0AAN6EQT1"/>
<gene>
    <name evidence="1" type="ORF">HRR80_006041</name>
</gene>
<protein>
    <submittedName>
        <fullName evidence="1">Uncharacterized protein</fullName>
    </submittedName>
</protein>
<proteinExistence type="predicted"/>
<evidence type="ECO:0000313" key="2">
    <source>
        <dbReference type="Proteomes" id="UP001161757"/>
    </source>
</evidence>
<evidence type="ECO:0000313" key="1">
    <source>
        <dbReference type="EMBL" id="KAJ8989900.1"/>
    </source>
</evidence>
<comment type="caution">
    <text evidence="1">The sequence shown here is derived from an EMBL/GenBank/DDBJ whole genome shotgun (WGS) entry which is preliminary data.</text>
</comment>
<organism evidence="1 2">
    <name type="scientific">Exophiala dermatitidis</name>
    <name type="common">Black yeast-like fungus</name>
    <name type="synonym">Wangiella dermatitidis</name>
    <dbReference type="NCBI Taxonomy" id="5970"/>
    <lineage>
        <taxon>Eukaryota</taxon>
        <taxon>Fungi</taxon>
        <taxon>Dikarya</taxon>
        <taxon>Ascomycota</taxon>
        <taxon>Pezizomycotina</taxon>
        <taxon>Eurotiomycetes</taxon>
        <taxon>Chaetothyriomycetidae</taxon>
        <taxon>Chaetothyriales</taxon>
        <taxon>Herpotrichiellaceae</taxon>
        <taxon>Exophiala</taxon>
    </lineage>
</organism>
<accession>A0AAN6EQT1</accession>